<organism evidence="2 3">
    <name type="scientific">Kribbella alba</name>
    <dbReference type="NCBI Taxonomy" id="190197"/>
    <lineage>
        <taxon>Bacteria</taxon>
        <taxon>Bacillati</taxon>
        <taxon>Actinomycetota</taxon>
        <taxon>Actinomycetes</taxon>
        <taxon>Propionibacteriales</taxon>
        <taxon>Kribbellaceae</taxon>
        <taxon>Kribbella</taxon>
    </lineage>
</organism>
<protein>
    <recommendedName>
        <fullName evidence="4">Tetratricopeptide repeat protein</fullName>
    </recommendedName>
</protein>
<sequence>MVEIPLSELVDASTILMRAARWDDADRLLTAAETENPAERAIIAITVAEIAVDQDFAQGRDTAGPALESAEIALSEAPDPTLSWDLGFLKLRKDYGTALFAADHELHFGPDGRDPAVGEALAKRAEQLRLSAPTDERTGHVAFYAGLIADNVRGLPTEAFANYTSALELGERSGDNLLESLALRHLGDHAHTVGDLVLARTQWERSTELRQKIGHLLGALAQQALLAVLARDEGNPAASAALATEVHRWSHQLNLHFLEAQTAALMNPTGESGPGRPTHGEPGQAESLVTK</sequence>
<dbReference type="Proteomes" id="UP001501319">
    <property type="component" value="Unassembled WGS sequence"/>
</dbReference>
<evidence type="ECO:0000256" key="1">
    <source>
        <dbReference type="SAM" id="MobiDB-lite"/>
    </source>
</evidence>
<keyword evidence="3" id="KW-1185">Reference proteome</keyword>
<evidence type="ECO:0000313" key="3">
    <source>
        <dbReference type="Proteomes" id="UP001501319"/>
    </source>
</evidence>
<dbReference type="Gene3D" id="1.25.40.10">
    <property type="entry name" value="Tetratricopeptide repeat domain"/>
    <property type="match status" value="1"/>
</dbReference>
<dbReference type="EMBL" id="BAAANE010000007">
    <property type="protein sequence ID" value="GAA1645549.1"/>
    <property type="molecule type" value="Genomic_DNA"/>
</dbReference>
<gene>
    <name evidence="2" type="ORF">GCM10009744_40390</name>
</gene>
<reference evidence="2 3" key="1">
    <citation type="journal article" date="2019" name="Int. J. Syst. Evol. Microbiol.">
        <title>The Global Catalogue of Microorganisms (GCM) 10K type strain sequencing project: providing services to taxonomists for standard genome sequencing and annotation.</title>
        <authorList>
            <consortium name="The Broad Institute Genomics Platform"/>
            <consortium name="The Broad Institute Genome Sequencing Center for Infectious Disease"/>
            <person name="Wu L."/>
            <person name="Ma J."/>
        </authorList>
    </citation>
    <scope>NUCLEOTIDE SEQUENCE [LARGE SCALE GENOMIC DNA]</scope>
    <source>
        <strain evidence="2 3">JCM 14306</strain>
    </source>
</reference>
<evidence type="ECO:0008006" key="4">
    <source>
        <dbReference type="Google" id="ProtNLM"/>
    </source>
</evidence>
<comment type="caution">
    <text evidence="2">The sequence shown here is derived from an EMBL/GenBank/DDBJ whole genome shotgun (WGS) entry which is preliminary data.</text>
</comment>
<accession>A0ABN2FGH1</accession>
<evidence type="ECO:0000313" key="2">
    <source>
        <dbReference type="EMBL" id="GAA1645549.1"/>
    </source>
</evidence>
<dbReference type="RefSeq" id="WP_344113299.1">
    <property type="nucleotide sequence ID" value="NZ_BAAANE010000007.1"/>
</dbReference>
<proteinExistence type="predicted"/>
<feature type="region of interest" description="Disordered" evidence="1">
    <location>
        <begin position="266"/>
        <end position="291"/>
    </location>
</feature>
<name>A0ABN2FGH1_9ACTN</name>
<dbReference type="InterPro" id="IPR011990">
    <property type="entry name" value="TPR-like_helical_dom_sf"/>
</dbReference>